<evidence type="ECO:0000313" key="8">
    <source>
        <dbReference type="Proteomes" id="UP000647491"/>
    </source>
</evidence>
<dbReference type="CDD" id="cd07153">
    <property type="entry name" value="Fur_like"/>
    <property type="match status" value="1"/>
</dbReference>
<dbReference type="InterPro" id="IPR036390">
    <property type="entry name" value="WH_DNA-bd_sf"/>
</dbReference>
<keyword evidence="5" id="KW-0238">DNA-binding</keyword>
<organism evidence="7 8">
    <name type="scientific">Enterocloster hominis</name>
    <name type="common">ex Liu et al. 2021</name>
    <dbReference type="NCBI Taxonomy" id="2763663"/>
    <lineage>
        <taxon>Bacteria</taxon>
        <taxon>Bacillati</taxon>
        <taxon>Bacillota</taxon>
        <taxon>Clostridia</taxon>
        <taxon>Lachnospirales</taxon>
        <taxon>Lachnospiraceae</taxon>
        <taxon>Enterocloster</taxon>
    </lineage>
</organism>
<keyword evidence="6" id="KW-0804">Transcription</keyword>
<evidence type="ECO:0000256" key="3">
    <source>
        <dbReference type="ARBA" id="ARBA00022833"/>
    </source>
</evidence>
<keyword evidence="8" id="KW-1185">Reference proteome</keyword>
<dbReference type="Gene3D" id="1.10.10.10">
    <property type="entry name" value="Winged helix-like DNA-binding domain superfamily/Winged helix DNA-binding domain"/>
    <property type="match status" value="1"/>
</dbReference>
<dbReference type="InterPro" id="IPR002481">
    <property type="entry name" value="FUR"/>
</dbReference>
<evidence type="ECO:0000313" key="7">
    <source>
        <dbReference type="EMBL" id="MBC8597802.1"/>
    </source>
</evidence>
<evidence type="ECO:0000256" key="1">
    <source>
        <dbReference type="ARBA" id="ARBA00007957"/>
    </source>
</evidence>
<evidence type="ECO:0000256" key="6">
    <source>
        <dbReference type="ARBA" id="ARBA00023163"/>
    </source>
</evidence>
<sequence>MKTLKYSRQRESIKNCLMNRTDHPTADALYLSIREEFPNISLGTVYRNLKLLSELGEIARFSCGDGSEHFDYVTEPHYHFVCKTCGAIIDLPQSLVHKTEELMTGPAPGRVDSHTIFFYGECSECQQKIKIIC</sequence>
<dbReference type="InterPro" id="IPR036388">
    <property type="entry name" value="WH-like_DNA-bd_sf"/>
</dbReference>
<dbReference type="InterPro" id="IPR043135">
    <property type="entry name" value="Fur_C"/>
</dbReference>
<dbReference type="Proteomes" id="UP000647491">
    <property type="component" value="Unassembled WGS sequence"/>
</dbReference>
<reference evidence="7 8" key="1">
    <citation type="submission" date="2020-08" db="EMBL/GenBank/DDBJ databases">
        <title>Genome public.</title>
        <authorList>
            <person name="Liu C."/>
            <person name="Sun Q."/>
        </authorList>
    </citation>
    <scope>NUCLEOTIDE SEQUENCE [LARGE SCALE GENOMIC DNA]</scope>
    <source>
        <strain evidence="7 8">BX10</strain>
    </source>
</reference>
<gene>
    <name evidence="7" type="ORF">H8708_00905</name>
</gene>
<dbReference type="PANTHER" id="PTHR33202">
    <property type="entry name" value="ZINC UPTAKE REGULATION PROTEIN"/>
    <property type="match status" value="1"/>
</dbReference>
<evidence type="ECO:0000256" key="2">
    <source>
        <dbReference type="ARBA" id="ARBA00022491"/>
    </source>
</evidence>
<evidence type="ECO:0000256" key="5">
    <source>
        <dbReference type="ARBA" id="ARBA00023125"/>
    </source>
</evidence>
<dbReference type="PANTHER" id="PTHR33202:SF7">
    <property type="entry name" value="FERRIC UPTAKE REGULATION PROTEIN"/>
    <property type="match status" value="1"/>
</dbReference>
<dbReference type="RefSeq" id="WP_022273137.1">
    <property type="nucleotide sequence ID" value="NZ_JACRTJ010000003.1"/>
</dbReference>
<accession>A0ABR7NNV8</accession>
<evidence type="ECO:0000256" key="4">
    <source>
        <dbReference type="ARBA" id="ARBA00023015"/>
    </source>
</evidence>
<keyword evidence="3" id="KW-0862">Zinc</keyword>
<dbReference type="Gene3D" id="3.30.1490.190">
    <property type="match status" value="1"/>
</dbReference>
<comment type="similarity">
    <text evidence="1">Belongs to the Fur family.</text>
</comment>
<proteinExistence type="inferred from homology"/>
<dbReference type="EMBL" id="JACRTJ010000003">
    <property type="protein sequence ID" value="MBC8597802.1"/>
    <property type="molecule type" value="Genomic_DNA"/>
</dbReference>
<dbReference type="Pfam" id="PF01475">
    <property type="entry name" value="FUR"/>
    <property type="match status" value="1"/>
</dbReference>
<comment type="caution">
    <text evidence="7">The sequence shown here is derived from an EMBL/GenBank/DDBJ whole genome shotgun (WGS) entry which is preliminary data.</text>
</comment>
<dbReference type="SUPFAM" id="SSF46785">
    <property type="entry name" value="Winged helix' DNA-binding domain"/>
    <property type="match status" value="1"/>
</dbReference>
<protein>
    <submittedName>
        <fullName evidence="7">Transcriptional repressor</fullName>
    </submittedName>
</protein>
<keyword evidence="2" id="KW-0678">Repressor</keyword>
<keyword evidence="4" id="KW-0805">Transcription regulation</keyword>
<name>A0ABR7NNV8_9FIRM</name>